<organism evidence="3 4">
    <name type="scientific">Phytoactinopolyspora alkaliphila</name>
    <dbReference type="NCBI Taxonomy" id="1783498"/>
    <lineage>
        <taxon>Bacteria</taxon>
        <taxon>Bacillati</taxon>
        <taxon>Actinomycetota</taxon>
        <taxon>Actinomycetes</taxon>
        <taxon>Jiangellales</taxon>
        <taxon>Jiangellaceae</taxon>
        <taxon>Phytoactinopolyspora</taxon>
    </lineage>
</organism>
<feature type="chain" id="PRO_5039452747" evidence="1">
    <location>
        <begin position="25"/>
        <end position="684"/>
    </location>
</feature>
<dbReference type="Pfam" id="PF21959">
    <property type="entry name" value="DUF6923"/>
    <property type="match status" value="1"/>
</dbReference>
<comment type="caution">
    <text evidence="3">The sequence shown here is derived from an EMBL/GenBank/DDBJ whole genome shotgun (WGS) entry which is preliminary data.</text>
</comment>
<dbReference type="InterPro" id="IPR054215">
    <property type="entry name" value="DUF6923"/>
</dbReference>
<dbReference type="SUPFAM" id="SSF101898">
    <property type="entry name" value="NHL repeat"/>
    <property type="match status" value="1"/>
</dbReference>
<dbReference type="SMART" id="SM00564">
    <property type="entry name" value="PQQ"/>
    <property type="match status" value="2"/>
</dbReference>
<dbReference type="SUPFAM" id="SSF69322">
    <property type="entry name" value="Tricorn protease domain 2"/>
    <property type="match status" value="1"/>
</dbReference>
<dbReference type="InterPro" id="IPR006311">
    <property type="entry name" value="TAT_signal"/>
</dbReference>
<dbReference type="Proteomes" id="UP000469185">
    <property type="component" value="Unassembled WGS sequence"/>
</dbReference>
<reference evidence="3 4" key="1">
    <citation type="submission" date="2020-02" db="EMBL/GenBank/DDBJ databases">
        <authorList>
            <person name="Li X.-J."/>
            <person name="Feng X.-M."/>
        </authorList>
    </citation>
    <scope>NUCLEOTIDE SEQUENCE [LARGE SCALE GENOMIC DNA]</scope>
    <source>
        <strain evidence="3 4">CGMCC 4.7225</strain>
    </source>
</reference>
<dbReference type="PROSITE" id="PS51318">
    <property type="entry name" value="TAT"/>
    <property type="match status" value="1"/>
</dbReference>
<dbReference type="RefSeq" id="WP_163818414.1">
    <property type="nucleotide sequence ID" value="NZ_JAAGOB010000004.1"/>
</dbReference>
<gene>
    <name evidence="3" type="ORF">G1H11_10095</name>
</gene>
<dbReference type="AlphaFoldDB" id="A0A6N9YKZ8"/>
<proteinExistence type="predicted"/>
<evidence type="ECO:0000256" key="1">
    <source>
        <dbReference type="SAM" id="SignalP"/>
    </source>
</evidence>
<evidence type="ECO:0000313" key="4">
    <source>
        <dbReference type="Proteomes" id="UP000469185"/>
    </source>
</evidence>
<keyword evidence="1" id="KW-0732">Signal</keyword>
<dbReference type="EMBL" id="JAAGOB010000004">
    <property type="protein sequence ID" value="NED95663.1"/>
    <property type="molecule type" value="Genomic_DNA"/>
</dbReference>
<feature type="domain" description="DUF6923" evidence="2">
    <location>
        <begin position="112"/>
        <end position="222"/>
    </location>
</feature>
<sequence>MTSNLSRRAVLAGALTTASAAALAGPAAASRIADAAADPVALGQPLQDVNLIGAAVTTTPDGVPMVYGVVIGDPATLVALDARSQEVVWARALPASGGSYSVQVSTSGDVYVSAYSAGHLYRVAWGSDTVEDLGAPLPGQTFLWDITFGPDGRLYGVTYPGAMLYAYDPATGAVQDYGQLVADTPQARTITTHDGKLYVGTMAPAHFLEIDPASGAVREIALPAEADPENPQMSIFDIDVAGGQFYVRIGTDIKYSPLYPYDLASNTWHQPITQVAGLSLPDPGPDGEIYVMRENTLTAYQPATGELAPTSLEYPGRVYNYRGAGWVDLADPAWPGLTLTGFFWRGESWRYNPSTGESQVVQADVPGEPIEILSLEPASDGGVWAGGYLGGFAHVDVTDGTAGFRRWSQTEAILDDGDDVWLGAYPDARGYRYDPDLPFNDPDYKPGPPGTQINPVKLWDLKGQQDRVFALARSGSFTVAATGPKVSSFGGTLTIFDGRTGEVEILDDLAPDQAFTSLAVQRGVVYAGSWVNGGTGASNPPAAAGSVVAYDLRTGSVRWETSPIEGAQSYIGTTFDARGRLWTLAGTTLVRLEPRTGRPLRKVTLPGSVDISGMTFPSLAGGVRPVPGEDALYVKVAGRLYHVSTAHLQVKDLGAFPYRLFAALDDGQLAMAAGATLYRWNPRR</sequence>
<keyword evidence="4" id="KW-1185">Reference proteome</keyword>
<evidence type="ECO:0000259" key="2">
    <source>
        <dbReference type="Pfam" id="PF21959"/>
    </source>
</evidence>
<accession>A0A6N9YKZ8</accession>
<evidence type="ECO:0000313" key="3">
    <source>
        <dbReference type="EMBL" id="NED95663.1"/>
    </source>
</evidence>
<feature type="signal peptide" evidence="1">
    <location>
        <begin position="1"/>
        <end position="24"/>
    </location>
</feature>
<name>A0A6N9YKZ8_9ACTN</name>
<dbReference type="InterPro" id="IPR015943">
    <property type="entry name" value="WD40/YVTN_repeat-like_dom_sf"/>
</dbReference>
<protein>
    <submittedName>
        <fullName evidence="3">PQQ-binding-like beta-propeller repeat protein</fullName>
    </submittedName>
</protein>
<dbReference type="Gene3D" id="2.130.10.10">
    <property type="entry name" value="YVTN repeat-like/Quinoprotein amine dehydrogenase"/>
    <property type="match status" value="2"/>
</dbReference>
<dbReference type="InterPro" id="IPR018391">
    <property type="entry name" value="PQQ_b-propeller_rpt"/>
</dbReference>